<proteinExistence type="predicted"/>
<accession>A0A365Y468</accession>
<dbReference type="AlphaFoldDB" id="A0A365Y468"/>
<reference evidence="1 2" key="1">
    <citation type="submission" date="2018-05" db="EMBL/GenBank/DDBJ databases">
        <title>Chitinophaga sp. K3CV102501T nov., isolated from isolated from a monsoon evergreen broad-leaved forest soil.</title>
        <authorList>
            <person name="Lv Y."/>
        </authorList>
    </citation>
    <scope>NUCLEOTIDE SEQUENCE [LARGE SCALE GENOMIC DNA]</scope>
    <source>
        <strain evidence="1 2">GDMCC 1.1325</strain>
    </source>
</reference>
<comment type="caution">
    <text evidence="1">The sequence shown here is derived from an EMBL/GenBank/DDBJ whole genome shotgun (WGS) entry which is preliminary data.</text>
</comment>
<evidence type="ECO:0000313" key="2">
    <source>
        <dbReference type="Proteomes" id="UP000253410"/>
    </source>
</evidence>
<keyword evidence="2" id="KW-1185">Reference proteome</keyword>
<sequence>MPTRLNALNTAICGLLQDFQGVEAIPPYEKKKDGLSGALLSESIVTKRVCKVVTFLGHCNITAGYFLIIKRIDHATAGTA</sequence>
<organism evidence="1 2">
    <name type="scientific">Chitinophaga flava</name>
    <dbReference type="NCBI Taxonomy" id="2259036"/>
    <lineage>
        <taxon>Bacteria</taxon>
        <taxon>Pseudomonadati</taxon>
        <taxon>Bacteroidota</taxon>
        <taxon>Chitinophagia</taxon>
        <taxon>Chitinophagales</taxon>
        <taxon>Chitinophagaceae</taxon>
        <taxon>Chitinophaga</taxon>
    </lineage>
</organism>
<dbReference type="EMBL" id="QFFJ01000001">
    <property type="protein sequence ID" value="RBL93387.1"/>
    <property type="molecule type" value="Genomic_DNA"/>
</dbReference>
<gene>
    <name evidence="1" type="ORF">DF182_12780</name>
</gene>
<name>A0A365Y468_9BACT</name>
<dbReference type="Proteomes" id="UP000253410">
    <property type="component" value="Unassembled WGS sequence"/>
</dbReference>
<protein>
    <submittedName>
        <fullName evidence="1">Uncharacterized protein</fullName>
    </submittedName>
</protein>
<evidence type="ECO:0000313" key="1">
    <source>
        <dbReference type="EMBL" id="RBL93387.1"/>
    </source>
</evidence>